<accession>A0A6M3LDW7</accession>
<evidence type="ECO:0000313" key="1">
    <source>
        <dbReference type="EMBL" id="QJA92553.1"/>
    </source>
</evidence>
<gene>
    <name evidence="1" type="ORF">MM415B04586_0010</name>
</gene>
<reference evidence="1" key="1">
    <citation type="submission" date="2020-03" db="EMBL/GenBank/DDBJ databases">
        <title>The deep terrestrial virosphere.</title>
        <authorList>
            <person name="Holmfeldt K."/>
            <person name="Nilsson E."/>
            <person name="Simone D."/>
            <person name="Lopez-Fernandez M."/>
            <person name="Wu X."/>
            <person name="de Brujin I."/>
            <person name="Lundin D."/>
            <person name="Andersson A."/>
            <person name="Bertilsson S."/>
            <person name="Dopson M."/>
        </authorList>
    </citation>
    <scope>NUCLEOTIDE SEQUENCE</scope>
    <source>
        <strain evidence="1">MM415B04586</strain>
    </source>
</reference>
<proteinExistence type="predicted"/>
<organism evidence="1">
    <name type="scientific">viral metagenome</name>
    <dbReference type="NCBI Taxonomy" id="1070528"/>
    <lineage>
        <taxon>unclassified sequences</taxon>
        <taxon>metagenomes</taxon>
        <taxon>organismal metagenomes</taxon>
    </lineage>
</organism>
<dbReference type="EMBL" id="MT143076">
    <property type="protein sequence ID" value="QJA92553.1"/>
    <property type="molecule type" value="Genomic_DNA"/>
</dbReference>
<name>A0A6M3LDW7_9ZZZZ</name>
<sequence>MRYCYECKFARRNSHAEHDIYGYECYRFPPHTEYNSVGFPRTRYPEVDATQQCAEYVISPIHRTRVAQEDMDRQATIDGKEER</sequence>
<protein>
    <submittedName>
        <fullName evidence="1">Uncharacterized protein</fullName>
    </submittedName>
</protein>
<dbReference type="AlphaFoldDB" id="A0A6M3LDW7"/>